<evidence type="ECO:0000259" key="2">
    <source>
        <dbReference type="Pfam" id="PF01370"/>
    </source>
</evidence>
<proteinExistence type="inferred from homology"/>
<dbReference type="InterPro" id="IPR001509">
    <property type="entry name" value="Epimerase_deHydtase"/>
</dbReference>
<dbReference type="EMBL" id="CP002117">
    <property type="protein sequence ID" value="ADN34850.1"/>
    <property type="molecule type" value="Genomic_DNA"/>
</dbReference>
<name>E1RDG6_METP4</name>
<dbReference type="STRING" id="679926.Mpet_0069"/>
<dbReference type="GeneID" id="9742507"/>
<dbReference type="CDD" id="cd05234">
    <property type="entry name" value="UDP_G4E_2_SDR_e"/>
    <property type="match status" value="1"/>
</dbReference>
<dbReference type="HOGENOM" id="CLU_007383_1_7_2"/>
<dbReference type="OrthoDB" id="4907at2157"/>
<organism evidence="3 4">
    <name type="scientific">Methanolacinia petrolearia (strain DSM 11571 / OCM 486 / SEBR 4847)</name>
    <name type="common">Methanoplanus petrolearius</name>
    <dbReference type="NCBI Taxonomy" id="679926"/>
    <lineage>
        <taxon>Archaea</taxon>
        <taxon>Methanobacteriati</taxon>
        <taxon>Methanobacteriota</taxon>
        <taxon>Stenosarchaea group</taxon>
        <taxon>Methanomicrobia</taxon>
        <taxon>Methanomicrobiales</taxon>
        <taxon>Methanomicrobiaceae</taxon>
        <taxon>Methanolacinia</taxon>
    </lineage>
</organism>
<keyword evidence="4" id="KW-1185">Reference proteome</keyword>
<dbReference type="InterPro" id="IPR036291">
    <property type="entry name" value="NAD(P)-bd_dom_sf"/>
</dbReference>
<dbReference type="SUPFAM" id="SSF51735">
    <property type="entry name" value="NAD(P)-binding Rossmann-fold domains"/>
    <property type="match status" value="1"/>
</dbReference>
<dbReference type="Proteomes" id="UP000006565">
    <property type="component" value="Chromosome"/>
</dbReference>
<accession>E1RDG6</accession>
<dbReference type="RefSeq" id="WP_013328029.1">
    <property type="nucleotide sequence ID" value="NC_014507.1"/>
</dbReference>
<dbReference type="Gene3D" id="3.40.50.720">
    <property type="entry name" value="NAD(P)-binding Rossmann-like Domain"/>
    <property type="match status" value="1"/>
</dbReference>
<dbReference type="Gene3D" id="3.90.25.10">
    <property type="entry name" value="UDP-galactose 4-epimerase, domain 1"/>
    <property type="match status" value="1"/>
</dbReference>
<dbReference type="PANTHER" id="PTHR43000">
    <property type="entry name" value="DTDP-D-GLUCOSE 4,6-DEHYDRATASE-RELATED"/>
    <property type="match status" value="1"/>
</dbReference>
<gene>
    <name evidence="3" type="ordered locus">Mpet_0069</name>
</gene>
<dbReference type="AlphaFoldDB" id="E1RDG6"/>
<evidence type="ECO:0000256" key="1">
    <source>
        <dbReference type="ARBA" id="ARBA00007637"/>
    </source>
</evidence>
<protein>
    <submittedName>
        <fullName evidence="3">NAD-dependent epimerase/dehydratase</fullName>
    </submittedName>
</protein>
<reference evidence="3 4" key="1">
    <citation type="journal article" date="2010" name="Stand. Genomic Sci.">
        <title>Complete genome sequence of Methanoplanus petrolearius type strain (SEBR 4847).</title>
        <authorList>
            <person name="Brambilla E."/>
            <person name="Djao O.D."/>
            <person name="Daligault H."/>
            <person name="Lapidus A."/>
            <person name="Lucas S."/>
            <person name="Hammon N."/>
            <person name="Nolan M."/>
            <person name="Tice H."/>
            <person name="Cheng J.F."/>
            <person name="Han C."/>
            <person name="Tapia R."/>
            <person name="Goodwin L."/>
            <person name="Pitluck S."/>
            <person name="Liolios K."/>
            <person name="Ivanova N."/>
            <person name="Mavromatis K."/>
            <person name="Mikhailova N."/>
            <person name="Pati A."/>
            <person name="Chen A."/>
            <person name="Palaniappan K."/>
            <person name="Land M."/>
            <person name="Hauser L."/>
            <person name="Chang Y.J."/>
            <person name="Jeffries C.D."/>
            <person name="Rohde M."/>
            <person name="Spring S."/>
            <person name="Sikorski J."/>
            <person name="Goker M."/>
            <person name="Woyke T."/>
            <person name="Bristow J."/>
            <person name="Eisen J.A."/>
            <person name="Markowitz V."/>
            <person name="Hugenholtz P."/>
            <person name="Kyrpides N.C."/>
            <person name="Klenk H.P."/>
        </authorList>
    </citation>
    <scope>NUCLEOTIDE SEQUENCE [LARGE SCALE GENOMIC DNA]</scope>
    <source>
        <strain evidence="4">DSM 11571 / OCM 486 / SEBR 4847</strain>
    </source>
</reference>
<dbReference type="Pfam" id="PF01370">
    <property type="entry name" value="Epimerase"/>
    <property type="match status" value="1"/>
</dbReference>
<comment type="similarity">
    <text evidence="1">Belongs to the NAD(P)-dependent epimerase/dehydratase family.</text>
</comment>
<evidence type="ECO:0000313" key="3">
    <source>
        <dbReference type="EMBL" id="ADN34850.1"/>
    </source>
</evidence>
<sequence>MFSVVTGGAGFIGSHIVDALVKKGDRVLVIDNLSAGATTNIMPLIESGKAEFLQADLLDDGWQERISGAGRVFHLAADPDVRASAISPARVFDNNVLATERVLDAMRVHGAKEFVFTSTSTVYGEAGVIPTPENYSPMIPISIYGASKLACEAMIAGYAHTYGMKSWVFRFANIIGERSGHGVIWDFVHKLIDNPEELEILGDGKQIKSYLSVGACIEAVLFAIENSDEAFNFFNIGSEDWIDVTALAEIVVEEMDLSGVRFTYTGGDRGWVGDVPKMQLGVDKLKTLGWKPETGSVESVRLAVKALLKEIKYI</sequence>
<feature type="domain" description="NAD-dependent epimerase/dehydratase" evidence="2">
    <location>
        <begin position="4"/>
        <end position="237"/>
    </location>
</feature>
<evidence type="ECO:0000313" key="4">
    <source>
        <dbReference type="Proteomes" id="UP000006565"/>
    </source>
</evidence>
<dbReference type="eggNOG" id="arCOG01369">
    <property type="taxonomic scope" value="Archaea"/>
</dbReference>
<dbReference type="KEGG" id="mpi:Mpet_0069"/>